<dbReference type="RefSeq" id="WP_269009969.1">
    <property type="nucleotide sequence ID" value="NZ_JAANOH010000002.1"/>
</dbReference>
<dbReference type="EMBL" id="JAANOH010000002">
    <property type="protein sequence ID" value="MCZ2475102.1"/>
    <property type="molecule type" value="Genomic_DNA"/>
</dbReference>
<dbReference type="GO" id="GO:0032259">
    <property type="term" value="P:methylation"/>
    <property type="evidence" value="ECO:0007669"/>
    <property type="project" value="UniProtKB-KW"/>
</dbReference>
<dbReference type="Gene3D" id="3.40.50.150">
    <property type="entry name" value="Vaccinia Virus protein VP39"/>
    <property type="match status" value="1"/>
</dbReference>
<evidence type="ECO:0000259" key="1">
    <source>
        <dbReference type="Pfam" id="PF13847"/>
    </source>
</evidence>
<dbReference type="CDD" id="cd02440">
    <property type="entry name" value="AdoMet_MTases"/>
    <property type="match status" value="1"/>
</dbReference>
<dbReference type="InterPro" id="IPR025714">
    <property type="entry name" value="Methyltranfer_dom"/>
</dbReference>
<dbReference type="Pfam" id="PF13847">
    <property type="entry name" value="Methyltransf_31"/>
    <property type="match status" value="1"/>
</dbReference>
<keyword evidence="3" id="KW-1185">Reference proteome</keyword>
<sequence>MEENKLDEIAVQMISRYSKRYNELGYDVKTLGWGSKEQQDYRFFQTLSELDFEGGKSVIDIGCGFGDYFALLLASNKMISQYIGWDINGDLISEAKKIWSGRDNASFAVNNISTNQKNEDKADIAVMLGVLNLNLNGILDNYEYSFRLIKNAFECVNEVLVVDFLSTQYTAEYPVESFVFYHDPIKMLEFAFTLSSNVVLKHNYAPIPQKEFMLFIYK</sequence>
<accession>A0ABT4JFN6</accession>
<name>A0ABT4JFN6_9BACT</name>
<protein>
    <submittedName>
        <fullName evidence="2">Methyltransferase domain-containing protein</fullName>
    </submittedName>
</protein>
<comment type="caution">
    <text evidence="2">The sequence shown here is derived from an EMBL/GenBank/DDBJ whole genome shotgun (WGS) entry which is preliminary data.</text>
</comment>
<keyword evidence="2" id="KW-0489">Methyltransferase</keyword>
<dbReference type="SUPFAM" id="SSF53335">
    <property type="entry name" value="S-adenosyl-L-methionine-dependent methyltransferases"/>
    <property type="match status" value="1"/>
</dbReference>
<dbReference type="InterPro" id="IPR029063">
    <property type="entry name" value="SAM-dependent_MTases_sf"/>
</dbReference>
<organism evidence="2 3">
    <name type="scientific">Aquirufa ecclesiirivi</name>
    <dbReference type="NCBI Taxonomy" id="2715124"/>
    <lineage>
        <taxon>Bacteria</taxon>
        <taxon>Pseudomonadati</taxon>
        <taxon>Bacteroidota</taxon>
        <taxon>Cytophagia</taxon>
        <taxon>Cytophagales</taxon>
        <taxon>Flectobacillaceae</taxon>
        <taxon>Aquirufa</taxon>
    </lineage>
</organism>
<feature type="domain" description="Methyltransferase" evidence="1">
    <location>
        <begin position="54"/>
        <end position="133"/>
    </location>
</feature>
<dbReference type="GO" id="GO:0008168">
    <property type="term" value="F:methyltransferase activity"/>
    <property type="evidence" value="ECO:0007669"/>
    <property type="project" value="UniProtKB-KW"/>
</dbReference>
<proteinExistence type="predicted"/>
<dbReference type="Proteomes" id="UP001321186">
    <property type="component" value="Unassembled WGS sequence"/>
</dbReference>
<reference evidence="2 3" key="1">
    <citation type="submission" date="2020-03" db="EMBL/GenBank/DDBJ databases">
        <authorList>
            <person name="Pitt A."/>
            <person name="Hahn M.W."/>
        </authorList>
    </citation>
    <scope>NUCLEOTIDE SEQUENCE [LARGE SCALE GENOMIC DNA]</scope>
    <source>
        <strain evidence="2 3">5A-MARBSE</strain>
    </source>
</reference>
<evidence type="ECO:0000313" key="3">
    <source>
        <dbReference type="Proteomes" id="UP001321186"/>
    </source>
</evidence>
<keyword evidence="2" id="KW-0808">Transferase</keyword>
<gene>
    <name evidence="2" type="ORF">G9H61_06575</name>
</gene>
<evidence type="ECO:0000313" key="2">
    <source>
        <dbReference type="EMBL" id="MCZ2475102.1"/>
    </source>
</evidence>